<accession>A0ABW5ZCQ6</accession>
<keyword evidence="2" id="KW-1185">Reference proteome</keyword>
<evidence type="ECO:0000313" key="1">
    <source>
        <dbReference type="EMBL" id="MFD2909861.1"/>
    </source>
</evidence>
<gene>
    <name evidence="1" type="ORF">ACFSX9_14070</name>
</gene>
<comment type="caution">
    <text evidence="1">The sequence shown here is derived from an EMBL/GenBank/DDBJ whole genome shotgun (WGS) entry which is preliminary data.</text>
</comment>
<dbReference type="Proteomes" id="UP001597549">
    <property type="component" value="Unassembled WGS sequence"/>
</dbReference>
<dbReference type="RefSeq" id="WP_379808788.1">
    <property type="nucleotide sequence ID" value="NZ_JBHUOL010000022.1"/>
</dbReference>
<evidence type="ECO:0008006" key="3">
    <source>
        <dbReference type="Google" id="ProtNLM"/>
    </source>
</evidence>
<dbReference type="EMBL" id="JBHUOL010000022">
    <property type="protein sequence ID" value="MFD2909861.1"/>
    <property type="molecule type" value="Genomic_DNA"/>
</dbReference>
<reference evidence="2" key="1">
    <citation type="journal article" date="2019" name="Int. J. Syst. Evol. Microbiol.">
        <title>The Global Catalogue of Microorganisms (GCM) 10K type strain sequencing project: providing services to taxonomists for standard genome sequencing and annotation.</title>
        <authorList>
            <consortium name="The Broad Institute Genomics Platform"/>
            <consortium name="The Broad Institute Genome Sequencing Center for Infectious Disease"/>
            <person name="Wu L."/>
            <person name="Ma J."/>
        </authorList>
    </citation>
    <scope>NUCLEOTIDE SEQUENCE [LARGE SCALE GENOMIC DNA]</scope>
    <source>
        <strain evidence="2">KCTC 52644</strain>
    </source>
</reference>
<proteinExistence type="predicted"/>
<protein>
    <recommendedName>
        <fullName evidence="3">Lipoprotein</fullName>
    </recommendedName>
</protein>
<name>A0ABW5ZCQ6_9FLAO</name>
<evidence type="ECO:0000313" key="2">
    <source>
        <dbReference type="Proteomes" id="UP001597549"/>
    </source>
</evidence>
<sequence length="46" mass="5292">MFFISLLSIGCKNYAYVFDENEGLQLEVVLVIDLNDNSNKTYTDKN</sequence>
<organism evidence="1 2">
    <name type="scientific">Flavobacterium ardleyense</name>
    <dbReference type="NCBI Taxonomy" id="2038737"/>
    <lineage>
        <taxon>Bacteria</taxon>
        <taxon>Pseudomonadati</taxon>
        <taxon>Bacteroidota</taxon>
        <taxon>Flavobacteriia</taxon>
        <taxon>Flavobacteriales</taxon>
        <taxon>Flavobacteriaceae</taxon>
        <taxon>Flavobacterium</taxon>
    </lineage>
</organism>